<dbReference type="InterPro" id="IPR002035">
    <property type="entry name" value="VWF_A"/>
</dbReference>
<evidence type="ECO:0000259" key="1">
    <source>
        <dbReference type="PROSITE" id="PS50234"/>
    </source>
</evidence>
<protein>
    <recommendedName>
        <fullName evidence="1">VWFA domain-containing protein</fullName>
    </recommendedName>
</protein>
<organism evidence="2 3">
    <name type="scientific">Armatimonas rosea</name>
    <dbReference type="NCBI Taxonomy" id="685828"/>
    <lineage>
        <taxon>Bacteria</taxon>
        <taxon>Bacillati</taxon>
        <taxon>Armatimonadota</taxon>
        <taxon>Armatimonadia</taxon>
        <taxon>Armatimonadales</taxon>
        <taxon>Armatimonadaceae</taxon>
        <taxon>Armatimonas</taxon>
    </lineage>
</organism>
<dbReference type="RefSeq" id="WP_184193210.1">
    <property type="nucleotide sequence ID" value="NZ_JACHGW010000001.1"/>
</dbReference>
<comment type="caution">
    <text evidence="2">The sequence shown here is derived from an EMBL/GenBank/DDBJ whole genome shotgun (WGS) entry which is preliminary data.</text>
</comment>
<dbReference type="AlphaFoldDB" id="A0A7W9SN05"/>
<reference evidence="2 3" key="1">
    <citation type="submission" date="2020-08" db="EMBL/GenBank/DDBJ databases">
        <title>Genomic Encyclopedia of Type Strains, Phase IV (KMG-IV): sequencing the most valuable type-strain genomes for metagenomic binning, comparative biology and taxonomic classification.</title>
        <authorList>
            <person name="Goeker M."/>
        </authorList>
    </citation>
    <scope>NUCLEOTIDE SEQUENCE [LARGE SCALE GENOMIC DNA]</scope>
    <source>
        <strain evidence="2 3">DSM 23562</strain>
    </source>
</reference>
<evidence type="ECO:0000313" key="2">
    <source>
        <dbReference type="EMBL" id="MBB6049612.1"/>
    </source>
</evidence>
<dbReference type="PROSITE" id="PS50234">
    <property type="entry name" value="VWFA"/>
    <property type="match status" value="1"/>
</dbReference>
<sequence>MSRYTNSDITRYTPSCFCFILDQSSSMAEPFGERDGQAPVTKAEAVAMALNNLLRNLILSCSKSDGVRNYFEIAVIGYGEEVAPAWQGALRGRELVPIAEVAQHVLRLEERVVAMAGGNAETIKAPIWLTPQAKGSTTMCAALHYAHEVLSYWVGRNPASHPPVIVHITDGEATDGEPGPYLDALANLGTGNGRATLFNVHLSSRRVAQPLSFPDKPTELPDRYARLLFDKASYLTPYMRTVAWENGLPLTDDARAFVLNADPSLLVLALEIGTRPGKLW</sequence>
<accession>A0A7W9SN05</accession>
<keyword evidence="3" id="KW-1185">Reference proteome</keyword>
<dbReference type="SUPFAM" id="SSF53300">
    <property type="entry name" value="vWA-like"/>
    <property type="match status" value="1"/>
</dbReference>
<gene>
    <name evidence="2" type="ORF">HNQ39_001374</name>
</gene>
<dbReference type="InterPro" id="IPR036465">
    <property type="entry name" value="vWFA_dom_sf"/>
</dbReference>
<dbReference type="Proteomes" id="UP000520814">
    <property type="component" value="Unassembled WGS sequence"/>
</dbReference>
<evidence type="ECO:0000313" key="3">
    <source>
        <dbReference type="Proteomes" id="UP000520814"/>
    </source>
</evidence>
<feature type="domain" description="VWFA" evidence="1">
    <location>
        <begin position="16"/>
        <end position="204"/>
    </location>
</feature>
<dbReference type="Gene3D" id="3.40.50.410">
    <property type="entry name" value="von Willebrand factor, type A domain"/>
    <property type="match status" value="1"/>
</dbReference>
<name>A0A7W9SN05_ARMRO</name>
<dbReference type="CDD" id="cd00198">
    <property type="entry name" value="vWFA"/>
    <property type="match status" value="1"/>
</dbReference>
<proteinExistence type="predicted"/>
<dbReference type="EMBL" id="JACHGW010000001">
    <property type="protein sequence ID" value="MBB6049612.1"/>
    <property type="molecule type" value="Genomic_DNA"/>
</dbReference>